<dbReference type="Gene3D" id="1.10.287.1490">
    <property type="match status" value="1"/>
</dbReference>
<dbReference type="InterPro" id="IPR056003">
    <property type="entry name" value="CT398_CC_hairpin"/>
</dbReference>
<dbReference type="PANTHER" id="PTHR39082:SF1">
    <property type="entry name" value="SCAVENGER RECEPTOR CLASS A MEMBER 3"/>
    <property type="match status" value="1"/>
</dbReference>
<dbReference type="RefSeq" id="WP_114208229.1">
    <property type="nucleotide sequence ID" value="NZ_CP030840.1"/>
</dbReference>
<evidence type="ECO:0000259" key="4">
    <source>
        <dbReference type="Pfam" id="PF24481"/>
    </source>
</evidence>
<sequence>MDAGLEHLIRLQTVDEQIAQLLHSIAELPKHLASLEERLKSHRVSLEQAEKAIAAEEARRRRLDSDLKDVQQKVLKYRGQSSSVKTNDEFRALQHEIDFAEAEIKKIEDQQIQIMERIESLQATKRDATTALAEQNSLIEQEKNLANAATAEQQAKLNVLRVEREQHRKKIDSSILVTYDRVSSSSRKTGLARVQGQRCLACQMYLRPQIWNQVRSGQLLTCESCGRLLYFDISLEPPPPPPVTPVKKKRTPKTKAPVEPVEVASESPISASE</sequence>
<accession>A0A2Z5G233</accession>
<dbReference type="InterPro" id="IPR003743">
    <property type="entry name" value="Zf-RING_7"/>
</dbReference>
<dbReference type="InterPro" id="IPR052376">
    <property type="entry name" value="Oxidative_Scav/Glycosyltrans"/>
</dbReference>
<dbReference type="PANTHER" id="PTHR39082">
    <property type="entry name" value="PHOSPHOLIPASE C-BETA-2-RELATED"/>
    <property type="match status" value="1"/>
</dbReference>
<dbReference type="Proteomes" id="UP000253606">
    <property type="component" value="Chromosome"/>
</dbReference>
<dbReference type="EMBL" id="CP030840">
    <property type="protein sequence ID" value="AXC13161.1"/>
    <property type="molecule type" value="Genomic_DNA"/>
</dbReference>
<evidence type="ECO:0000256" key="1">
    <source>
        <dbReference type="SAM" id="Coils"/>
    </source>
</evidence>
<evidence type="ECO:0000313" key="6">
    <source>
        <dbReference type="Proteomes" id="UP000253606"/>
    </source>
</evidence>
<dbReference type="OrthoDB" id="9795058at2"/>
<evidence type="ECO:0000259" key="3">
    <source>
        <dbReference type="Pfam" id="PF02591"/>
    </source>
</evidence>
<evidence type="ECO:0000313" key="5">
    <source>
        <dbReference type="EMBL" id="AXC13161.1"/>
    </source>
</evidence>
<feature type="domain" description="C4-type zinc ribbon" evidence="3">
    <location>
        <begin position="198"/>
        <end position="229"/>
    </location>
</feature>
<gene>
    <name evidence="5" type="ORF">ACPOL_3882</name>
</gene>
<dbReference type="Pfam" id="PF24481">
    <property type="entry name" value="CT398_CC"/>
    <property type="match status" value="1"/>
</dbReference>
<keyword evidence="1" id="KW-0175">Coiled coil</keyword>
<dbReference type="Pfam" id="PF02591">
    <property type="entry name" value="Zn_ribbon_9"/>
    <property type="match status" value="1"/>
</dbReference>
<dbReference type="AlphaFoldDB" id="A0A2Z5G233"/>
<feature type="coiled-coil region" evidence="1">
    <location>
        <begin position="32"/>
        <end position="152"/>
    </location>
</feature>
<protein>
    <submittedName>
        <fullName evidence="5">Uncharacterized protein</fullName>
    </submittedName>
</protein>
<feature type="region of interest" description="Disordered" evidence="2">
    <location>
        <begin position="235"/>
        <end position="273"/>
    </location>
</feature>
<proteinExistence type="predicted"/>
<reference evidence="5 6" key="1">
    <citation type="journal article" date="2018" name="Front. Microbiol.">
        <title>Hydrolytic Capabilities as a Key to Environmental Success: Chitinolytic and Cellulolytic Acidobacteria From Acidic Sub-arctic Soils and Boreal Peatlands.</title>
        <authorList>
            <person name="Belova S.E."/>
            <person name="Ravin N.V."/>
            <person name="Pankratov T.A."/>
            <person name="Rakitin A.L."/>
            <person name="Ivanova A.A."/>
            <person name="Beletsky A.V."/>
            <person name="Mardanov A.V."/>
            <person name="Sinninghe Damste J.S."/>
            <person name="Dedysh S.N."/>
        </authorList>
    </citation>
    <scope>NUCLEOTIDE SEQUENCE [LARGE SCALE GENOMIC DNA]</scope>
    <source>
        <strain evidence="5 6">SBC82</strain>
    </source>
</reference>
<feature type="domain" description="CT398-like coiled coil hairpin" evidence="4">
    <location>
        <begin position="11"/>
        <end position="185"/>
    </location>
</feature>
<organism evidence="5 6">
    <name type="scientific">Acidisarcina polymorpha</name>
    <dbReference type="NCBI Taxonomy" id="2211140"/>
    <lineage>
        <taxon>Bacteria</taxon>
        <taxon>Pseudomonadati</taxon>
        <taxon>Acidobacteriota</taxon>
        <taxon>Terriglobia</taxon>
        <taxon>Terriglobales</taxon>
        <taxon>Acidobacteriaceae</taxon>
        <taxon>Acidisarcina</taxon>
    </lineage>
</organism>
<name>A0A2Z5G233_9BACT</name>
<evidence type="ECO:0000256" key="2">
    <source>
        <dbReference type="SAM" id="MobiDB-lite"/>
    </source>
</evidence>
<keyword evidence="6" id="KW-1185">Reference proteome</keyword>
<dbReference type="KEGG" id="abas:ACPOL_3882"/>